<accession>A0A397L2P5</accession>
<dbReference type="FunFam" id="3.40.50.10140:FF:000007">
    <property type="entry name" value="Disease resistance protein (TIR-NBS-LRR class)"/>
    <property type="match status" value="1"/>
</dbReference>
<dbReference type="InterPro" id="IPR035897">
    <property type="entry name" value="Toll_tir_struct_dom_sf"/>
</dbReference>
<feature type="non-terminal residue" evidence="3">
    <location>
        <position position="157"/>
    </location>
</feature>
<evidence type="ECO:0000256" key="1">
    <source>
        <dbReference type="ARBA" id="ARBA00023027"/>
    </source>
</evidence>
<dbReference type="InterPro" id="IPR000157">
    <property type="entry name" value="TIR_dom"/>
</dbReference>
<sequence>MESSSSSPSRNWRFNVFPSFCGEDFRKNFLSHFLKELQRKGITTFIDHEIKRSKAIGPELVAAIRGSRMAVILLSKNYASSTWCLNELLEIMSCKEAIGQTVMPVFYEVDPSDVRKQAGDFGNIFEETCLGKSEEVRQRWSRALTDLANLAGVDSRL</sequence>
<organism evidence="3">
    <name type="scientific">Brassica campestris</name>
    <name type="common">Field mustard</name>
    <dbReference type="NCBI Taxonomy" id="3711"/>
    <lineage>
        <taxon>Eukaryota</taxon>
        <taxon>Viridiplantae</taxon>
        <taxon>Streptophyta</taxon>
        <taxon>Embryophyta</taxon>
        <taxon>Tracheophyta</taxon>
        <taxon>Spermatophyta</taxon>
        <taxon>Magnoliopsida</taxon>
        <taxon>eudicotyledons</taxon>
        <taxon>Gunneridae</taxon>
        <taxon>Pentapetalae</taxon>
        <taxon>rosids</taxon>
        <taxon>malvids</taxon>
        <taxon>Brassicales</taxon>
        <taxon>Brassicaceae</taxon>
        <taxon>Brassiceae</taxon>
        <taxon>Brassica</taxon>
    </lineage>
</organism>
<name>A0A397L2P5_BRACM</name>
<dbReference type="EMBL" id="KZ864810">
    <property type="protein sequence ID" value="RIA04977.1"/>
    <property type="molecule type" value="Genomic_DNA"/>
</dbReference>
<gene>
    <name evidence="3" type="ORF">BRARA_K00715</name>
</gene>
<dbReference type="PROSITE" id="PS50104">
    <property type="entry name" value="TIR"/>
    <property type="match status" value="1"/>
</dbReference>
<evidence type="ECO:0000259" key="2">
    <source>
        <dbReference type="PROSITE" id="PS50104"/>
    </source>
</evidence>
<keyword evidence="1" id="KW-0520">NAD</keyword>
<dbReference type="Proteomes" id="UP000264353">
    <property type="component" value="Unassembled WGS sequence"/>
</dbReference>
<dbReference type="SUPFAM" id="SSF52200">
    <property type="entry name" value="Toll/Interleukin receptor TIR domain"/>
    <property type="match status" value="1"/>
</dbReference>
<dbReference type="PANTHER" id="PTHR32009:SF115">
    <property type="entry name" value="RPP1-LIKE DISEASE RESISTANCE PROTEIN-RELATED"/>
    <property type="match status" value="1"/>
</dbReference>
<dbReference type="GO" id="GO:0007165">
    <property type="term" value="P:signal transduction"/>
    <property type="evidence" value="ECO:0007669"/>
    <property type="project" value="InterPro"/>
</dbReference>
<dbReference type="Gene3D" id="3.40.50.10140">
    <property type="entry name" value="Toll/interleukin-1 receptor homology (TIR) domain"/>
    <property type="match status" value="1"/>
</dbReference>
<dbReference type="PANTHER" id="PTHR32009">
    <property type="entry name" value="TMV RESISTANCE PROTEIN N-LIKE"/>
    <property type="match status" value="1"/>
</dbReference>
<reference evidence="3" key="1">
    <citation type="submission" date="2018-06" db="EMBL/GenBank/DDBJ databases">
        <title>WGS assembly of Brassica rapa FPsc.</title>
        <authorList>
            <person name="Bowman J."/>
            <person name="Kohchi T."/>
            <person name="Yamato K."/>
            <person name="Jenkins J."/>
            <person name="Shu S."/>
            <person name="Ishizaki K."/>
            <person name="Yamaoka S."/>
            <person name="Nishihama R."/>
            <person name="Nakamura Y."/>
            <person name="Berger F."/>
            <person name="Adam C."/>
            <person name="Aki S."/>
            <person name="Althoff F."/>
            <person name="Araki T."/>
            <person name="Arteaga-Vazquez M."/>
            <person name="Balasubrmanian S."/>
            <person name="Bauer D."/>
            <person name="Boehm C."/>
            <person name="Briginshaw L."/>
            <person name="Caballero-Perez J."/>
            <person name="Catarino B."/>
            <person name="Chen F."/>
            <person name="Chiyoda S."/>
            <person name="Chovatia M."/>
            <person name="Davies K."/>
            <person name="Delmans M."/>
            <person name="Demura T."/>
            <person name="Dierschke T."/>
            <person name="Dolan L."/>
            <person name="Dorantes-Acosta A."/>
            <person name="Eklund D."/>
            <person name="Florent S."/>
            <person name="Flores-Sandoval E."/>
            <person name="Fujiyama A."/>
            <person name="Fukuzawa H."/>
            <person name="Galik B."/>
            <person name="Grimanelli D."/>
            <person name="Grimwood J."/>
            <person name="Grossniklaus U."/>
            <person name="Hamada T."/>
            <person name="Haseloff J."/>
            <person name="Hetherington A."/>
            <person name="Higo A."/>
            <person name="Hirakawa Y."/>
            <person name="Hundley H."/>
            <person name="Ikeda Y."/>
            <person name="Inoue K."/>
            <person name="Inoue S."/>
            <person name="Ishida S."/>
            <person name="Jia Q."/>
            <person name="Kakita M."/>
            <person name="Kanazawa T."/>
            <person name="Kawai Y."/>
            <person name="Kawashima T."/>
            <person name="Kennedy M."/>
            <person name="Kinose K."/>
            <person name="Kinoshita T."/>
            <person name="Kohara Y."/>
            <person name="Koide E."/>
            <person name="Komatsu K."/>
            <person name="Kopischke S."/>
            <person name="Kubo M."/>
            <person name="Kyozuka J."/>
            <person name="Lagercrantz U."/>
            <person name="Lin S."/>
            <person name="Lindquist E."/>
            <person name="Lipzen A."/>
            <person name="Lu C."/>
            <person name="Luna E."/>
            <person name="Martienssen R."/>
            <person name="Minamino N."/>
            <person name="Mizutani M."/>
            <person name="Mizutani M."/>
            <person name="Mochizuki N."/>
            <person name="Monte I."/>
            <person name="Mosher R."/>
            <person name="Nagasaki H."/>
            <person name="Nakagami H."/>
            <person name="Naramoto S."/>
            <person name="Nishitani K."/>
            <person name="Ohtani M."/>
            <person name="Okamoto T."/>
            <person name="Okumura M."/>
            <person name="Phillips J."/>
            <person name="Pollak B."/>
            <person name="Reinders A."/>
            <person name="Roevekamp M."/>
            <person name="Sano R."/>
            <person name="Sawa S."/>
            <person name="Schmid M."/>
            <person name="Shirakawa M."/>
            <person name="Solano R."/>
            <person name="Spunde A."/>
            <person name="Suetsugu N."/>
            <person name="Sugano S."/>
            <person name="Sugiyama A."/>
            <person name="Sun R."/>
            <person name="Suzuki Y."/>
            <person name="Takenaka M."/>
            <person name="Takezawa D."/>
            <person name="Tomogane H."/>
            <person name="Tsuzuki M."/>
            <person name="Ueda T."/>
            <person name="Umeda M."/>
            <person name="Ward J."/>
            <person name="Watanabe Y."/>
            <person name="Yazaki K."/>
            <person name="Yokoyama R."/>
            <person name="Yoshitake Y."/>
            <person name="Yotsui I."/>
            <person name="Zachgo S."/>
            <person name="Schmutz J."/>
        </authorList>
    </citation>
    <scope>NUCLEOTIDE SEQUENCE [LARGE SCALE GENOMIC DNA]</scope>
</reference>
<dbReference type="Pfam" id="PF01582">
    <property type="entry name" value="TIR"/>
    <property type="match status" value="1"/>
</dbReference>
<protein>
    <recommendedName>
        <fullName evidence="2">TIR domain-containing protein</fullName>
    </recommendedName>
</protein>
<proteinExistence type="predicted"/>
<dbReference type="SMART" id="SM00255">
    <property type="entry name" value="TIR"/>
    <property type="match status" value="1"/>
</dbReference>
<evidence type="ECO:0000313" key="3">
    <source>
        <dbReference type="EMBL" id="RIA04977.1"/>
    </source>
</evidence>
<dbReference type="AlphaFoldDB" id="A0A397L2P5"/>
<feature type="domain" description="TIR" evidence="2">
    <location>
        <begin position="12"/>
        <end position="157"/>
    </location>
</feature>